<dbReference type="SUPFAM" id="SSF56436">
    <property type="entry name" value="C-type lectin-like"/>
    <property type="match status" value="1"/>
</dbReference>
<dbReference type="Gene3D" id="3.90.1580.10">
    <property type="entry name" value="paralog of FGE (formylglycine-generating enzyme)"/>
    <property type="match status" value="1"/>
</dbReference>
<feature type="domain" description="Sulfatase-modifying factor enzyme-like" evidence="1">
    <location>
        <begin position="440"/>
        <end position="520"/>
    </location>
</feature>
<proteinExistence type="predicted"/>
<dbReference type="Proteomes" id="UP000193144">
    <property type="component" value="Unassembled WGS sequence"/>
</dbReference>
<name>A0A1Y1ZEH2_9PLEO</name>
<sequence>MIWKIVFKTLHQLQAQASHFGNEPLLVHPNGKNIDLATGYIPLLANFTFEDKAAKGLRKRTADDEVEPPVYFSALELVRIQNAVFLATGRAEEGRDVRRNDCGAVLEEIWGKRIVVPWLFEIDSLDNMREIVDRTVPALAEASIVGVNEKQSVLLAVLDVSVHAGPGVSSLLTSLIDYARGREYIKVLILGDNADSQRWTLPSGIARYELLPLLRAQRRQAIHRLLGPEDSKCLVAEGVAEATPALFGLAFQSRNSSRGVEELLEAWLSKVAAGEDVSARLAAQAFKELETNASPVESVEPTADLSRSDTPLLAVSRAVQQLLAARHLAGLSLETAINLFHQAPDTWEPVIRRLLVRLGQSPQSETLVNGLIQDSRPYAERGALLSAESDAPLSVDTLERVQVKILRIIEQGVLSPMDRKKAGRMLSRLGDPRYLEAFAEISGGTFTMGSRNHPNSAQVAAVTVQSSRIGMFPVMNRNYLMFIKDTGRLWRSIGGRAIDQQNVPTTDLTWHDARVYCAWVRAARCCLTSMQDYLRKRNGSAHLEAT</sequence>
<dbReference type="InterPro" id="IPR042095">
    <property type="entry name" value="SUMF_sf"/>
</dbReference>
<evidence type="ECO:0000313" key="2">
    <source>
        <dbReference type="EMBL" id="ORY08619.1"/>
    </source>
</evidence>
<dbReference type="AlphaFoldDB" id="A0A1Y1ZEH2"/>
<protein>
    <recommendedName>
        <fullName evidence="1">Sulfatase-modifying factor enzyme-like domain-containing protein</fullName>
    </recommendedName>
</protein>
<evidence type="ECO:0000259" key="1">
    <source>
        <dbReference type="Pfam" id="PF03781"/>
    </source>
</evidence>
<comment type="caution">
    <text evidence="2">The sequence shown here is derived from an EMBL/GenBank/DDBJ whole genome shotgun (WGS) entry which is preliminary data.</text>
</comment>
<organism evidence="2 3">
    <name type="scientific">Clohesyomyces aquaticus</name>
    <dbReference type="NCBI Taxonomy" id="1231657"/>
    <lineage>
        <taxon>Eukaryota</taxon>
        <taxon>Fungi</taxon>
        <taxon>Dikarya</taxon>
        <taxon>Ascomycota</taxon>
        <taxon>Pezizomycotina</taxon>
        <taxon>Dothideomycetes</taxon>
        <taxon>Pleosporomycetidae</taxon>
        <taxon>Pleosporales</taxon>
        <taxon>Lindgomycetaceae</taxon>
        <taxon>Clohesyomyces</taxon>
    </lineage>
</organism>
<dbReference type="STRING" id="1231657.A0A1Y1ZEH2"/>
<reference evidence="2 3" key="1">
    <citation type="submission" date="2016-07" db="EMBL/GenBank/DDBJ databases">
        <title>Pervasive Adenine N6-methylation of Active Genes in Fungi.</title>
        <authorList>
            <consortium name="DOE Joint Genome Institute"/>
            <person name="Mondo S.J."/>
            <person name="Dannebaum R.O."/>
            <person name="Kuo R.C."/>
            <person name="Labutti K."/>
            <person name="Haridas S."/>
            <person name="Kuo A."/>
            <person name="Salamov A."/>
            <person name="Ahrendt S.R."/>
            <person name="Lipzen A."/>
            <person name="Sullivan W."/>
            <person name="Andreopoulos W.B."/>
            <person name="Clum A."/>
            <person name="Lindquist E."/>
            <person name="Daum C."/>
            <person name="Ramamoorthy G.K."/>
            <person name="Gryganskyi A."/>
            <person name="Culley D."/>
            <person name="Magnuson J.K."/>
            <person name="James T.Y."/>
            <person name="O'Malley M.A."/>
            <person name="Stajich J.E."/>
            <person name="Spatafora J.W."/>
            <person name="Visel A."/>
            <person name="Grigoriev I.V."/>
        </authorList>
    </citation>
    <scope>NUCLEOTIDE SEQUENCE [LARGE SCALE GENOMIC DNA]</scope>
    <source>
        <strain evidence="2 3">CBS 115471</strain>
    </source>
</reference>
<dbReference type="EMBL" id="MCFA01000098">
    <property type="protein sequence ID" value="ORY08619.1"/>
    <property type="molecule type" value="Genomic_DNA"/>
</dbReference>
<dbReference type="OrthoDB" id="659at2759"/>
<dbReference type="InterPro" id="IPR016187">
    <property type="entry name" value="CTDL_fold"/>
</dbReference>
<dbReference type="Pfam" id="PF03781">
    <property type="entry name" value="FGE-sulfatase"/>
    <property type="match status" value="1"/>
</dbReference>
<evidence type="ECO:0000313" key="3">
    <source>
        <dbReference type="Proteomes" id="UP000193144"/>
    </source>
</evidence>
<gene>
    <name evidence="2" type="ORF">BCR34DRAFT_666019</name>
</gene>
<keyword evidence="3" id="KW-1185">Reference proteome</keyword>
<accession>A0A1Y1ZEH2</accession>
<dbReference type="InterPro" id="IPR005532">
    <property type="entry name" value="SUMF_dom"/>
</dbReference>